<organism evidence="2 3">
    <name type="scientific">Armillaria luteobubalina</name>
    <dbReference type="NCBI Taxonomy" id="153913"/>
    <lineage>
        <taxon>Eukaryota</taxon>
        <taxon>Fungi</taxon>
        <taxon>Dikarya</taxon>
        <taxon>Basidiomycota</taxon>
        <taxon>Agaricomycotina</taxon>
        <taxon>Agaricomycetes</taxon>
        <taxon>Agaricomycetidae</taxon>
        <taxon>Agaricales</taxon>
        <taxon>Marasmiineae</taxon>
        <taxon>Physalacriaceae</taxon>
        <taxon>Armillaria</taxon>
    </lineage>
</organism>
<comment type="caution">
    <text evidence="2">The sequence shown here is derived from an EMBL/GenBank/DDBJ whole genome shotgun (WGS) entry which is preliminary data.</text>
</comment>
<feature type="region of interest" description="Disordered" evidence="1">
    <location>
        <begin position="58"/>
        <end position="86"/>
    </location>
</feature>
<keyword evidence="3" id="KW-1185">Reference proteome</keyword>
<evidence type="ECO:0000313" key="2">
    <source>
        <dbReference type="EMBL" id="KAK0494257.1"/>
    </source>
</evidence>
<feature type="region of interest" description="Disordered" evidence="1">
    <location>
        <begin position="109"/>
        <end position="134"/>
    </location>
</feature>
<reference evidence="2" key="1">
    <citation type="submission" date="2023-06" db="EMBL/GenBank/DDBJ databases">
        <authorList>
            <consortium name="Lawrence Berkeley National Laboratory"/>
            <person name="Ahrendt S."/>
            <person name="Sahu N."/>
            <person name="Indic B."/>
            <person name="Wong-Bajracharya J."/>
            <person name="Merenyi Z."/>
            <person name="Ke H.-M."/>
            <person name="Monk M."/>
            <person name="Kocsube S."/>
            <person name="Drula E."/>
            <person name="Lipzen A."/>
            <person name="Balint B."/>
            <person name="Henrissat B."/>
            <person name="Andreopoulos B."/>
            <person name="Martin F.M."/>
            <person name="Harder C.B."/>
            <person name="Rigling D."/>
            <person name="Ford K.L."/>
            <person name="Foster G.D."/>
            <person name="Pangilinan J."/>
            <person name="Papanicolaou A."/>
            <person name="Barry K."/>
            <person name="LaButti K."/>
            <person name="Viragh M."/>
            <person name="Koriabine M."/>
            <person name="Yan M."/>
            <person name="Riley R."/>
            <person name="Champramary S."/>
            <person name="Plett K.L."/>
            <person name="Tsai I.J."/>
            <person name="Slot J."/>
            <person name="Sipos G."/>
            <person name="Plett J."/>
            <person name="Nagy L.G."/>
            <person name="Grigoriev I.V."/>
        </authorList>
    </citation>
    <scope>NUCLEOTIDE SEQUENCE</scope>
    <source>
        <strain evidence="2">HWK02</strain>
    </source>
</reference>
<evidence type="ECO:0000256" key="1">
    <source>
        <dbReference type="SAM" id="MobiDB-lite"/>
    </source>
</evidence>
<dbReference type="Proteomes" id="UP001175228">
    <property type="component" value="Unassembled WGS sequence"/>
</dbReference>
<gene>
    <name evidence="2" type="ORF">EDD18DRAFT_1107284</name>
</gene>
<dbReference type="EMBL" id="JAUEPU010000021">
    <property type="protein sequence ID" value="KAK0494257.1"/>
    <property type="molecule type" value="Genomic_DNA"/>
</dbReference>
<evidence type="ECO:0000313" key="3">
    <source>
        <dbReference type="Proteomes" id="UP001175228"/>
    </source>
</evidence>
<accession>A0AA39Q105</accession>
<proteinExistence type="predicted"/>
<dbReference type="AlphaFoldDB" id="A0AA39Q105"/>
<sequence length="915" mass="101472">MSGIFSRERLTLPGVPILSVSAVAYGGRTRHITTTQINLHQAKMLQCPSSIFLYSSAPAPPGNSNSGGPKSGSLQAAPPPGSATASILRGLPPPITAFSGIRTPKVETAKDLRNISRMSSLPQNKNKKASSLNPNKTGAMNLNIFLYPLCAPWDLKHSVFGRTNFQRRRALAFGLNIPSKSSPLGVLYQALKEAAATGNYVVPGLEEFDASHPDLAKIQYDGTFPFMIMEHQVRDGRYRFQPDGRLCPKNFSKEALQKLCKNFNPLPEGSSNEFFLVIAPRFGNITASLDDLECQDKPQRCKEVHRCWPYRVLYDAVRGNSALGAWPNPITCLDGCPADIIDSDDEISNFSSCAGSPMKGVVDLTPKDVIEIPDSPDRDFSPPPVEVACTAHVAIPHLSLTLAPSLSLSSDPVLPCSPPRPSIPSLSVRSPPSSSIASGFFSTMSNFALVSHWRNSIYDEVTSRSELEEFELEGSSLQALAHILWKWVLFTVRNPPASFKVDEYPNITVFSLSSQRFELQYLLARYSYDRRYRISDSAVGPVVERVVQLASLQEMVSNHDYWRRRADGSFSLYVSASGYVSQRRMDYLEASGRLIAWSLLHLGQGFVVSPWVALAIVAGREAFSALTYEDIAIISTADAALLRSFLALEPKSTLQYDASQHADNSAYHDVQYILGLTLGFDMVDLKHPRSEQEHAHLKGRVCCAVLLDHDTYWEHPDFLALRKGFDLRLHYLCENVTLLSKTKRYPAMRLIQQLYSPFVDIEDLIAHIEFKLPGKMDLPEDKYQRAVFLLFQRRIKTYLRGRGHPRSTRGGLVDEAQFDKEKDVATIRGALLLSAMQGLPRPPIDPSYSLTFNCSFPSNPHGAMLEIHACLNYADIGLTKEIAQMLAAPGDDEDHPSFAFFHGQCIHAISDFNAV</sequence>
<feature type="compositionally biased region" description="Low complexity" evidence="1">
    <location>
        <begin position="62"/>
        <end position="73"/>
    </location>
</feature>
<feature type="compositionally biased region" description="Polar residues" evidence="1">
    <location>
        <begin position="116"/>
        <end position="134"/>
    </location>
</feature>
<name>A0AA39Q105_9AGAR</name>
<protein>
    <submittedName>
        <fullName evidence="2">Uncharacterized protein</fullName>
    </submittedName>
</protein>